<sequence>MTKDNDDVKPDSWDLALEATAMNRDGFESFTSPKQSNRWSGSFTGKDFQCVVQIWALMLGTFYASRGGCQVGTNRCLSYGARSQSLPTSYMMTIFHSWVTGPNG</sequence>
<organism evidence="1 2">
    <name type="scientific">Piedraia hortae CBS 480.64</name>
    <dbReference type="NCBI Taxonomy" id="1314780"/>
    <lineage>
        <taxon>Eukaryota</taxon>
        <taxon>Fungi</taxon>
        <taxon>Dikarya</taxon>
        <taxon>Ascomycota</taxon>
        <taxon>Pezizomycotina</taxon>
        <taxon>Dothideomycetes</taxon>
        <taxon>Dothideomycetidae</taxon>
        <taxon>Capnodiales</taxon>
        <taxon>Piedraiaceae</taxon>
        <taxon>Piedraia</taxon>
    </lineage>
</organism>
<evidence type="ECO:0000313" key="1">
    <source>
        <dbReference type="EMBL" id="KAF2860901.1"/>
    </source>
</evidence>
<proteinExistence type="predicted"/>
<evidence type="ECO:0000313" key="2">
    <source>
        <dbReference type="Proteomes" id="UP000799421"/>
    </source>
</evidence>
<accession>A0A6A7C067</accession>
<reference evidence="1" key="1">
    <citation type="journal article" date="2020" name="Stud. Mycol.">
        <title>101 Dothideomycetes genomes: a test case for predicting lifestyles and emergence of pathogens.</title>
        <authorList>
            <person name="Haridas S."/>
            <person name="Albert R."/>
            <person name="Binder M."/>
            <person name="Bloem J."/>
            <person name="Labutti K."/>
            <person name="Salamov A."/>
            <person name="Andreopoulos B."/>
            <person name="Baker S."/>
            <person name="Barry K."/>
            <person name="Bills G."/>
            <person name="Bluhm B."/>
            <person name="Cannon C."/>
            <person name="Castanera R."/>
            <person name="Culley D."/>
            <person name="Daum C."/>
            <person name="Ezra D."/>
            <person name="Gonzalez J."/>
            <person name="Henrissat B."/>
            <person name="Kuo A."/>
            <person name="Liang C."/>
            <person name="Lipzen A."/>
            <person name="Lutzoni F."/>
            <person name="Magnuson J."/>
            <person name="Mondo S."/>
            <person name="Nolan M."/>
            <person name="Ohm R."/>
            <person name="Pangilinan J."/>
            <person name="Park H.-J."/>
            <person name="Ramirez L."/>
            <person name="Alfaro M."/>
            <person name="Sun H."/>
            <person name="Tritt A."/>
            <person name="Yoshinaga Y."/>
            <person name="Zwiers L.-H."/>
            <person name="Turgeon B."/>
            <person name="Goodwin S."/>
            <person name="Spatafora J."/>
            <person name="Crous P."/>
            <person name="Grigoriev I."/>
        </authorList>
    </citation>
    <scope>NUCLEOTIDE SEQUENCE</scope>
    <source>
        <strain evidence="1">CBS 480.64</strain>
    </source>
</reference>
<dbReference type="EMBL" id="MU005977">
    <property type="protein sequence ID" value="KAF2860901.1"/>
    <property type="molecule type" value="Genomic_DNA"/>
</dbReference>
<keyword evidence="2" id="KW-1185">Reference proteome</keyword>
<dbReference type="Proteomes" id="UP000799421">
    <property type="component" value="Unassembled WGS sequence"/>
</dbReference>
<protein>
    <submittedName>
        <fullName evidence="1">Uncharacterized protein</fullName>
    </submittedName>
</protein>
<gene>
    <name evidence="1" type="ORF">K470DRAFT_257453</name>
</gene>
<dbReference type="AlphaFoldDB" id="A0A6A7C067"/>
<name>A0A6A7C067_9PEZI</name>